<dbReference type="SUPFAM" id="SSF55729">
    <property type="entry name" value="Acyl-CoA N-acyltransferases (Nat)"/>
    <property type="match status" value="1"/>
</dbReference>
<evidence type="ECO:0000313" key="2">
    <source>
        <dbReference type="EMBL" id="KIL43501.1"/>
    </source>
</evidence>
<dbReference type="GO" id="GO:0016747">
    <property type="term" value="F:acyltransferase activity, transferring groups other than amino-acyl groups"/>
    <property type="evidence" value="ECO:0007669"/>
    <property type="project" value="InterPro"/>
</dbReference>
<dbReference type="Proteomes" id="UP000031950">
    <property type="component" value="Unassembled WGS sequence"/>
</dbReference>
<dbReference type="InterPro" id="IPR016181">
    <property type="entry name" value="Acyl_CoA_acyltransferase"/>
</dbReference>
<sequence>MAGIQLVKPEAISEKSYWSYINDWKAAGEKIIPVASAPGKESFEEQVHQWKNEELGVDLPAGWVSSSLYFLMNEDHKILGAVHIRHELTEALMKLGGHIGYGIRPDERRKGYATTILQQALNEIEKFGISEVLITCDDDNPGSYKAIESNGGVRDPRDEKENGVLIRRYWIR</sequence>
<dbReference type="PANTHER" id="PTHR39173:SF1">
    <property type="entry name" value="ACETYLTRANSFERASE"/>
    <property type="match status" value="1"/>
</dbReference>
<dbReference type="PANTHER" id="PTHR39173">
    <property type="entry name" value="ACETYLTRANSFERASE"/>
    <property type="match status" value="1"/>
</dbReference>
<keyword evidence="3" id="KW-1185">Reference proteome</keyword>
<comment type="caution">
    <text evidence="2">The sequence shown here is derived from an EMBL/GenBank/DDBJ whole genome shotgun (WGS) entry which is preliminary data.</text>
</comment>
<dbReference type="InterPro" id="IPR000182">
    <property type="entry name" value="GNAT_dom"/>
</dbReference>
<reference evidence="2 3" key="1">
    <citation type="submission" date="2015-01" db="EMBL/GenBank/DDBJ databases">
        <title>Genome sequence of Jeotgalibacillus alimentarius.</title>
        <authorList>
            <person name="Goh K.M."/>
            <person name="Chan K.-G."/>
            <person name="Yaakop A.S."/>
            <person name="Ee R."/>
            <person name="Gan H.M."/>
            <person name="Chan C.S."/>
        </authorList>
    </citation>
    <scope>NUCLEOTIDE SEQUENCE [LARGE SCALE GENOMIC DNA]</scope>
    <source>
        <strain evidence="2 3">YKJ-13</strain>
    </source>
</reference>
<gene>
    <name evidence="2" type="ORF">KP77_32070</name>
</gene>
<evidence type="ECO:0000259" key="1">
    <source>
        <dbReference type="PROSITE" id="PS51186"/>
    </source>
</evidence>
<dbReference type="CDD" id="cd04301">
    <property type="entry name" value="NAT_SF"/>
    <property type="match status" value="1"/>
</dbReference>
<protein>
    <recommendedName>
        <fullName evidence="1">N-acetyltransferase domain-containing protein</fullName>
    </recommendedName>
</protein>
<dbReference type="AlphaFoldDB" id="A0A0C2VG86"/>
<dbReference type="STRING" id="135826.KP77_32070"/>
<organism evidence="2 3">
    <name type="scientific">Jeotgalibacillus alimentarius</name>
    <dbReference type="NCBI Taxonomy" id="135826"/>
    <lineage>
        <taxon>Bacteria</taxon>
        <taxon>Bacillati</taxon>
        <taxon>Bacillota</taxon>
        <taxon>Bacilli</taxon>
        <taxon>Bacillales</taxon>
        <taxon>Caryophanaceae</taxon>
        <taxon>Jeotgalibacillus</taxon>
    </lineage>
</organism>
<dbReference type="RefSeq" id="WP_041123697.1">
    <property type="nucleotide sequence ID" value="NZ_JXRQ01000029.1"/>
</dbReference>
<dbReference type="EMBL" id="JXRQ01000029">
    <property type="protein sequence ID" value="KIL43501.1"/>
    <property type="molecule type" value="Genomic_DNA"/>
</dbReference>
<dbReference type="OrthoDB" id="9797989at2"/>
<dbReference type="Gene3D" id="3.40.630.30">
    <property type="match status" value="1"/>
</dbReference>
<name>A0A0C2VG86_9BACL</name>
<dbReference type="PROSITE" id="PS51186">
    <property type="entry name" value="GNAT"/>
    <property type="match status" value="1"/>
</dbReference>
<accession>A0A0C2VG86</accession>
<feature type="domain" description="N-acetyltransferase" evidence="1">
    <location>
        <begin position="34"/>
        <end position="172"/>
    </location>
</feature>
<dbReference type="Pfam" id="PF13302">
    <property type="entry name" value="Acetyltransf_3"/>
    <property type="match status" value="1"/>
</dbReference>
<dbReference type="PATRIC" id="fig|135826.4.peg.3185"/>
<proteinExistence type="predicted"/>
<evidence type="ECO:0000313" key="3">
    <source>
        <dbReference type="Proteomes" id="UP000031950"/>
    </source>
</evidence>